<dbReference type="AlphaFoldDB" id="A0A8J5V7H4"/>
<keyword evidence="2" id="KW-1185">Reference proteome</keyword>
<accession>A0A8J5V7H4</accession>
<evidence type="ECO:0000313" key="2">
    <source>
        <dbReference type="Proteomes" id="UP000729402"/>
    </source>
</evidence>
<dbReference type="Proteomes" id="UP000729402">
    <property type="component" value="Unassembled WGS sequence"/>
</dbReference>
<proteinExistence type="predicted"/>
<comment type="caution">
    <text evidence="1">The sequence shown here is derived from an EMBL/GenBank/DDBJ whole genome shotgun (WGS) entry which is preliminary data.</text>
</comment>
<dbReference type="EMBL" id="JAAALK010000288">
    <property type="protein sequence ID" value="KAG8052920.1"/>
    <property type="molecule type" value="Genomic_DNA"/>
</dbReference>
<evidence type="ECO:0000313" key="1">
    <source>
        <dbReference type="EMBL" id="KAG8052920.1"/>
    </source>
</evidence>
<protein>
    <submittedName>
        <fullName evidence="1">Uncharacterized protein</fullName>
    </submittedName>
</protein>
<gene>
    <name evidence="1" type="ORF">GUJ93_ZPchr0001g31492</name>
</gene>
<sequence length="101" mass="11502">MRLPPVPVVAAGGMREATLVRVSKVLKDFRASNTQDLSHSLFHFYPYEGAIDDNSSFLEKSFCFLEKHGRDKGGGNFAPGYRSMWRSMTKEYKNMSKVYNT</sequence>
<name>A0A8J5V7H4_ZIZPA</name>
<reference evidence="1" key="1">
    <citation type="journal article" date="2021" name="bioRxiv">
        <title>Whole Genome Assembly and Annotation of Northern Wild Rice, Zizania palustris L., Supports a Whole Genome Duplication in the Zizania Genus.</title>
        <authorList>
            <person name="Haas M."/>
            <person name="Kono T."/>
            <person name="Macchietto M."/>
            <person name="Millas R."/>
            <person name="McGilp L."/>
            <person name="Shao M."/>
            <person name="Duquette J."/>
            <person name="Hirsch C.N."/>
            <person name="Kimball J."/>
        </authorList>
    </citation>
    <scope>NUCLEOTIDE SEQUENCE</scope>
    <source>
        <tissue evidence="1">Fresh leaf tissue</tissue>
    </source>
</reference>
<reference evidence="1" key="2">
    <citation type="submission" date="2021-02" db="EMBL/GenBank/DDBJ databases">
        <authorList>
            <person name="Kimball J.A."/>
            <person name="Haas M.W."/>
            <person name="Macchietto M."/>
            <person name="Kono T."/>
            <person name="Duquette J."/>
            <person name="Shao M."/>
        </authorList>
    </citation>
    <scope>NUCLEOTIDE SEQUENCE</scope>
    <source>
        <tissue evidence="1">Fresh leaf tissue</tissue>
    </source>
</reference>
<organism evidence="1 2">
    <name type="scientific">Zizania palustris</name>
    <name type="common">Northern wild rice</name>
    <dbReference type="NCBI Taxonomy" id="103762"/>
    <lineage>
        <taxon>Eukaryota</taxon>
        <taxon>Viridiplantae</taxon>
        <taxon>Streptophyta</taxon>
        <taxon>Embryophyta</taxon>
        <taxon>Tracheophyta</taxon>
        <taxon>Spermatophyta</taxon>
        <taxon>Magnoliopsida</taxon>
        <taxon>Liliopsida</taxon>
        <taxon>Poales</taxon>
        <taxon>Poaceae</taxon>
        <taxon>BOP clade</taxon>
        <taxon>Oryzoideae</taxon>
        <taxon>Oryzeae</taxon>
        <taxon>Zizaniinae</taxon>
        <taxon>Zizania</taxon>
    </lineage>
</organism>